<dbReference type="GO" id="GO:0015288">
    <property type="term" value="F:porin activity"/>
    <property type="evidence" value="ECO:0007669"/>
    <property type="project" value="TreeGrafter"/>
</dbReference>
<evidence type="ECO:0000256" key="3">
    <source>
        <dbReference type="ARBA" id="ARBA00022452"/>
    </source>
</evidence>
<keyword evidence="3" id="KW-1134">Transmembrane beta strand</keyword>
<keyword evidence="5" id="KW-0472">Membrane</keyword>
<dbReference type="Pfam" id="PF02321">
    <property type="entry name" value="OEP"/>
    <property type="match status" value="1"/>
</dbReference>
<dbReference type="SUPFAM" id="SSF56954">
    <property type="entry name" value="Outer membrane efflux proteins (OEP)"/>
    <property type="match status" value="1"/>
</dbReference>
<keyword evidence="4" id="KW-0812">Transmembrane</keyword>
<name>X1QSG3_9ZZZZ</name>
<keyword evidence="6" id="KW-0998">Cell outer membrane</keyword>
<dbReference type="PANTHER" id="PTHR30026:SF20">
    <property type="entry name" value="OUTER MEMBRANE PROTEIN TOLC"/>
    <property type="match status" value="1"/>
</dbReference>
<sequence length="159" mass="18663">ISFFYGYTYSSDSLIFDFQHFKDNSTKNYGINVSFPIFEIKSLIFNHLNAKKELQLKEFTKKRVILETKKSLRTNYYALREAHERLRFARKSLDAATEASTIAKEQYALGVISFLDFLTTEKSLYESRVAHISALSDFYTQRVNLSYFLGELSFNKERE</sequence>
<feature type="non-terminal residue" evidence="7">
    <location>
        <position position="1"/>
    </location>
</feature>
<dbReference type="AlphaFoldDB" id="X1QSG3"/>
<dbReference type="EMBL" id="BARV01024386">
    <property type="protein sequence ID" value="GAI46209.1"/>
    <property type="molecule type" value="Genomic_DNA"/>
</dbReference>
<organism evidence="7">
    <name type="scientific">marine sediment metagenome</name>
    <dbReference type="NCBI Taxonomy" id="412755"/>
    <lineage>
        <taxon>unclassified sequences</taxon>
        <taxon>metagenomes</taxon>
        <taxon>ecological metagenomes</taxon>
    </lineage>
</organism>
<comment type="caution">
    <text evidence="7">The sequence shown here is derived from an EMBL/GenBank/DDBJ whole genome shotgun (WGS) entry which is preliminary data.</text>
</comment>
<dbReference type="GO" id="GO:1990281">
    <property type="term" value="C:efflux pump complex"/>
    <property type="evidence" value="ECO:0007669"/>
    <property type="project" value="TreeGrafter"/>
</dbReference>
<dbReference type="PANTHER" id="PTHR30026">
    <property type="entry name" value="OUTER MEMBRANE PROTEIN TOLC"/>
    <property type="match status" value="1"/>
</dbReference>
<dbReference type="InterPro" id="IPR003423">
    <property type="entry name" value="OMP_efflux"/>
</dbReference>
<proteinExistence type="predicted"/>
<evidence type="ECO:0000256" key="4">
    <source>
        <dbReference type="ARBA" id="ARBA00022692"/>
    </source>
</evidence>
<dbReference type="Gene3D" id="1.20.1600.10">
    <property type="entry name" value="Outer membrane efflux proteins (OEP)"/>
    <property type="match status" value="1"/>
</dbReference>
<evidence type="ECO:0000313" key="7">
    <source>
        <dbReference type="EMBL" id="GAI46209.1"/>
    </source>
</evidence>
<protein>
    <recommendedName>
        <fullName evidence="8">Outer membrane efflux protein</fullName>
    </recommendedName>
</protein>
<evidence type="ECO:0000256" key="1">
    <source>
        <dbReference type="ARBA" id="ARBA00004442"/>
    </source>
</evidence>
<reference evidence="7" key="1">
    <citation type="journal article" date="2014" name="Front. Microbiol.">
        <title>High frequency of phylogenetically diverse reductive dehalogenase-homologous genes in deep subseafloor sedimentary metagenomes.</title>
        <authorList>
            <person name="Kawai M."/>
            <person name="Futagami T."/>
            <person name="Toyoda A."/>
            <person name="Takaki Y."/>
            <person name="Nishi S."/>
            <person name="Hori S."/>
            <person name="Arai W."/>
            <person name="Tsubouchi T."/>
            <person name="Morono Y."/>
            <person name="Uchiyama I."/>
            <person name="Ito T."/>
            <person name="Fujiyama A."/>
            <person name="Inagaki F."/>
            <person name="Takami H."/>
        </authorList>
    </citation>
    <scope>NUCLEOTIDE SEQUENCE</scope>
    <source>
        <strain evidence="7">Expedition CK06-06</strain>
    </source>
</reference>
<dbReference type="GO" id="GO:0015562">
    <property type="term" value="F:efflux transmembrane transporter activity"/>
    <property type="evidence" value="ECO:0007669"/>
    <property type="project" value="InterPro"/>
</dbReference>
<dbReference type="InterPro" id="IPR051906">
    <property type="entry name" value="TolC-like"/>
</dbReference>
<gene>
    <name evidence="7" type="ORF">S06H3_39820</name>
</gene>
<dbReference type="GO" id="GO:0009279">
    <property type="term" value="C:cell outer membrane"/>
    <property type="evidence" value="ECO:0007669"/>
    <property type="project" value="UniProtKB-SubCell"/>
</dbReference>
<keyword evidence="2" id="KW-0813">Transport</keyword>
<evidence type="ECO:0000256" key="2">
    <source>
        <dbReference type="ARBA" id="ARBA00022448"/>
    </source>
</evidence>
<evidence type="ECO:0000256" key="6">
    <source>
        <dbReference type="ARBA" id="ARBA00023237"/>
    </source>
</evidence>
<comment type="subcellular location">
    <subcellularLocation>
        <location evidence="1">Cell outer membrane</location>
    </subcellularLocation>
</comment>
<accession>X1QSG3</accession>
<evidence type="ECO:0000256" key="5">
    <source>
        <dbReference type="ARBA" id="ARBA00023136"/>
    </source>
</evidence>
<evidence type="ECO:0008006" key="8">
    <source>
        <dbReference type="Google" id="ProtNLM"/>
    </source>
</evidence>